<comment type="similarity">
    <text evidence="2">Belongs to the IPK1 type 1 family.</text>
</comment>
<evidence type="ECO:0000256" key="3">
    <source>
        <dbReference type="ARBA" id="ARBA00012023"/>
    </source>
</evidence>
<accession>A0A3M7LW07</accession>
<evidence type="ECO:0000313" key="10">
    <source>
        <dbReference type="EMBL" id="RMZ66407.1"/>
    </source>
</evidence>
<keyword evidence="8 9" id="KW-0067">ATP-binding</keyword>
<dbReference type="GO" id="GO:0035299">
    <property type="term" value="F:inositol-1,3,4,5,6-pentakisphosphate 2-kinase activity"/>
    <property type="evidence" value="ECO:0007669"/>
    <property type="project" value="UniProtKB-EC"/>
</dbReference>
<comment type="domain">
    <text evidence="9">The EXKPK motif is conserved in inositol-pentakisphosphate 2-kinases of both family 1 and 2.</text>
</comment>
<comment type="function">
    <text evidence="9">Phosphorylates Ins(1,3,4,5,6)P5 at position 2 to form Ins(1,2,3,4,5,6)P6 (InsP6 or phytate).</text>
</comment>
<dbReference type="GO" id="GO:0032958">
    <property type="term" value="P:inositol phosphate biosynthetic process"/>
    <property type="evidence" value="ECO:0007669"/>
    <property type="project" value="TreeGrafter"/>
</dbReference>
<dbReference type="AlphaFoldDB" id="A0A3M7LW07"/>
<sequence length="403" mass="44925">MAVMPSAAHDEMHRAFADQGPARTFRCLQTSATTPTESRVTLQYLNKGAANIIFQIHAWQHASSATSFLFAELCQEDHPAQSVTALHRQHFMHRVVRVPRGGAKHLTSTEIIHGFEHAIRPLFLPGTYEIVGNLDALSISTVQLTQDLTKHLMYHEGVLLLPEVVHHLYTSVETGTFTSIKPRTLWGILLPDMSPTPGQSITLEVKPKWLTQSPNAPPKALRCRTCAMQVSVPKNRDTYVCPLQLLHGNATILRPWARTTIARKLPGTNNNNNNNPLSQAALSTMTEGLVTYLTVGEGSALLRHLLKLQSTLDPFGILHRPHNDSKGAALFEYNLRLAMTLRDCSLFIKMSYSTKGLVDIEAKLGDLDFKSAVKIVDWLDKERQLLNDGSYTAKEGPRCWLQM</sequence>
<keyword evidence="11" id="KW-1185">Reference proteome</keyword>
<evidence type="ECO:0000256" key="5">
    <source>
        <dbReference type="ARBA" id="ARBA00022679"/>
    </source>
</evidence>
<proteinExistence type="inferred from homology"/>
<evidence type="ECO:0000256" key="8">
    <source>
        <dbReference type="ARBA" id="ARBA00022840"/>
    </source>
</evidence>
<dbReference type="EC" id="2.7.1.158" evidence="3 9"/>
<dbReference type="Pfam" id="PF06090">
    <property type="entry name" value="Ins_P5_2-kin"/>
    <property type="match status" value="1"/>
</dbReference>
<dbReference type="GO" id="GO:0005634">
    <property type="term" value="C:nucleus"/>
    <property type="evidence" value="ECO:0007669"/>
    <property type="project" value="TreeGrafter"/>
</dbReference>
<evidence type="ECO:0000256" key="6">
    <source>
        <dbReference type="ARBA" id="ARBA00022741"/>
    </source>
</evidence>
<name>A0A3M7LW07_9PLEO</name>
<dbReference type="OrthoDB" id="272370at2759"/>
<evidence type="ECO:0000256" key="4">
    <source>
        <dbReference type="ARBA" id="ARBA00014846"/>
    </source>
</evidence>
<comment type="catalytic activity">
    <reaction evidence="9">
        <text>1D-myo-inositol 1,3,4,5,6-pentakisphosphate + ATP = 1D-myo-inositol hexakisphosphate + ADP + H(+)</text>
        <dbReference type="Rhea" id="RHEA:20313"/>
        <dbReference type="ChEBI" id="CHEBI:15378"/>
        <dbReference type="ChEBI" id="CHEBI:30616"/>
        <dbReference type="ChEBI" id="CHEBI:57733"/>
        <dbReference type="ChEBI" id="CHEBI:58130"/>
        <dbReference type="ChEBI" id="CHEBI:456216"/>
        <dbReference type="EC" id="2.7.1.158"/>
    </reaction>
</comment>
<dbReference type="GO" id="GO:0005524">
    <property type="term" value="F:ATP binding"/>
    <property type="evidence" value="ECO:0007669"/>
    <property type="project" value="UniProtKB-KW"/>
</dbReference>
<evidence type="ECO:0000256" key="7">
    <source>
        <dbReference type="ARBA" id="ARBA00022777"/>
    </source>
</evidence>
<gene>
    <name evidence="10" type="ORF">GMOD_00001738</name>
</gene>
<organism evidence="10 11">
    <name type="scientific">Pyrenophora seminiperda CCB06</name>
    <dbReference type="NCBI Taxonomy" id="1302712"/>
    <lineage>
        <taxon>Eukaryota</taxon>
        <taxon>Fungi</taxon>
        <taxon>Dikarya</taxon>
        <taxon>Ascomycota</taxon>
        <taxon>Pezizomycotina</taxon>
        <taxon>Dothideomycetes</taxon>
        <taxon>Pleosporomycetidae</taxon>
        <taxon>Pleosporales</taxon>
        <taxon>Pleosporineae</taxon>
        <taxon>Pleosporaceae</taxon>
        <taxon>Pyrenophora</taxon>
    </lineage>
</organism>
<keyword evidence="7 9" id="KW-0418">Kinase</keyword>
<keyword evidence="5 9" id="KW-0808">Transferase</keyword>
<dbReference type="Proteomes" id="UP000265663">
    <property type="component" value="Unassembled WGS sequence"/>
</dbReference>
<keyword evidence="6 9" id="KW-0547">Nucleotide-binding</keyword>
<evidence type="ECO:0000256" key="1">
    <source>
        <dbReference type="ARBA" id="ARBA00003979"/>
    </source>
</evidence>
<dbReference type="PANTHER" id="PTHR14456:SF2">
    <property type="entry name" value="INOSITOL-PENTAKISPHOSPHATE 2-KINASE"/>
    <property type="match status" value="1"/>
</dbReference>
<dbReference type="PANTHER" id="PTHR14456">
    <property type="entry name" value="INOSITOL POLYPHOSPHATE KINASE 1"/>
    <property type="match status" value="1"/>
</dbReference>
<evidence type="ECO:0000256" key="9">
    <source>
        <dbReference type="RuleBase" id="RU364126"/>
    </source>
</evidence>
<evidence type="ECO:0000256" key="2">
    <source>
        <dbReference type="ARBA" id="ARBA00008305"/>
    </source>
</evidence>
<comment type="function">
    <text evidence="1">Has kinase activity and phosphorylates inositol-1,3,4,5,6-pentakisphosphate (Ins(1,3,4,5,6)P5) to produce 1,2,3,4,5,6-hexakisphosphate (InsP6), also known as phytate.</text>
</comment>
<protein>
    <recommendedName>
        <fullName evidence="4 9">Inositol-pentakisphosphate 2-kinase</fullName>
        <ecNumber evidence="3 9">2.7.1.158</ecNumber>
    </recommendedName>
</protein>
<dbReference type="EMBL" id="KE747809">
    <property type="protein sequence ID" value="RMZ66407.1"/>
    <property type="molecule type" value="Genomic_DNA"/>
</dbReference>
<reference evidence="10 11" key="1">
    <citation type="journal article" date="2014" name="PLoS ONE">
        <title>De novo Genome Assembly of the Fungal Plant Pathogen Pyrenophora semeniperda.</title>
        <authorList>
            <person name="Soliai M.M."/>
            <person name="Meyer S.E."/>
            <person name="Udall J.A."/>
            <person name="Elzinga D.E."/>
            <person name="Hermansen R.A."/>
            <person name="Bodily P.M."/>
            <person name="Hart A.A."/>
            <person name="Coleman C.E."/>
        </authorList>
    </citation>
    <scope>NUCLEOTIDE SEQUENCE [LARGE SCALE GENOMIC DNA]</scope>
    <source>
        <strain evidence="10 11">CCB06</strain>
        <tissue evidence="10">Mycelium</tissue>
    </source>
</reference>
<dbReference type="InterPro" id="IPR009286">
    <property type="entry name" value="Ins_P5_2-kin"/>
</dbReference>
<evidence type="ECO:0000313" key="11">
    <source>
        <dbReference type="Proteomes" id="UP000265663"/>
    </source>
</evidence>